<feature type="transmembrane region" description="Helical" evidence="3">
    <location>
        <begin position="648"/>
        <end position="669"/>
    </location>
</feature>
<dbReference type="Pfam" id="PF13855">
    <property type="entry name" value="LRR_8"/>
    <property type="match status" value="1"/>
</dbReference>
<gene>
    <name evidence="4" type="ORF">VRU48_03590</name>
</gene>
<name>A0ABU7I3Y4_9SPHI</name>
<dbReference type="PANTHER" id="PTHR46652:SF3">
    <property type="entry name" value="LEUCINE-RICH REPEAT-CONTAINING PROTEIN 9"/>
    <property type="match status" value="1"/>
</dbReference>
<accession>A0ABU7I3Y4</accession>
<comment type="caution">
    <text evidence="4">The sequence shown here is derived from an EMBL/GenBank/DDBJ whole genome shotgun (WGS) entry which is preliminary data.</text>
</comment>
<sequence length="674" mass="76793">MRKRVLEQEMLEKELGIGSDMYWADLDSNGHIINLSLFDPEYYEAMPIATDIFETICKFPFLQSIEIDLNDISKSRNINQLAQLKDLKHLTIEGYNQIEDISKLGTLTDLLELRITHAKISDISVLAELTNLKTIELRSSKIEDISPLKGLKSLESLILDNNCISDISSLEGLKHLKVLSLSYNPISNHGALEKLENISSLYIGKTNLDNLAFLKYMPQLENLDVGFNTIEDSVPLSYCLALSALNINSNLISDCSFLAHLRKLRSANISNNPISSYPDVIDQENLFSFAASNIPAFKTGIFKSLNKLAYLILENCGLTDIHFLENVRAVSTLNLANNQIADVLPLQRLRFAKHIDLSSNLIDSVIALSNFSDLEYLDLRGNPFGNLLLTKYKSNDKAQQSTFDDYNNVIGDYYYQHGHFDQALAIYYGKNSFFDIQDTHQIHLKNRFSINYQRFIACDIGEDYFLKFYFVMCLNIVNQNKLKYTPELISDIAQLLKKITDSQIYDKEVLYESLQQRKQYPYSAISEYAKYKEDNPDTPIHAEAIFIHAINTLKTNTIDKCLSIYKELVQLGSPFKDNLFERLSTVLEYSPLEPSGKMFLRKILNQPLENHIDYYDYVKMYRNSHQSAVSPVVSGKGYSAAVDQNKAIAVLLALFVFIALIIMLAWYFIASYPG</sequence>
<dbReference type="PANTHER" id="PTHR46652">
    <property type="entry name" value="LEUCINE-RICH REPEAT AND IQ DOMAIN-CONTAINING PROTEIN 1-RELATED"/>
    <property type="match status" value="1"/>
</dbReference>
<keyword evidence="3" id="KW-0472">Membrane</keyword>
<dbReference type="InterPro" id="IPR032675">
    <property type="entry name" value="LRR_dom_sf"/>
</dbReference>
<evidence type="ECO:0000256" key="1">
    <source>
        <dbReference type="ARBA" id="ARBA00022614"/>
    </source>
</evidence>
<keyword evidence="5" id="KW-1185">Reference proteome</keyword>
<proteinExistence type="predicted"/>
<keyword evidence="3" id="KW-1133">Transmembrane helix</keyword>
<dbReference type="InterPro" id="IPR050836">
    <property type="entry name" value="SDS22/Internalin_LRR"/>
</dbReference>
<keyword evidence="2" id="KW-0677">Repeat</keyword>
<evidence type="ECO:0000256" key="2">
    <source>
        <dbReference type="ARBA" id="ARBA00022737"/>
    </source>
</evidence>
<dbReference type="SUPFAM" id="SSF52058">
    <property type="entry name" value="L domain-like"/>
    <property type="match status" value="1"/>
</dbReference>
<dbReference type="PROSITE" id="PS51450">
    <property type="entry name" value="LRR"/>
    <property type="match status" value="4"/>
</dbReference>
<organism evidence="4 5">
    <name type="scientific">Pedobacter albus</name>
    <dbReference type="NCBI Taxonomy" id="3113905"/>
    <lineage>
        <taxon>Bacteria</taxon>
        <taxon>Pseudomonadati</taxon>
        <taxon>Bacteroidota</taxon>
        <taxon>Sphingobacteriia</taxon>
        <taxon>Sphingobacteriales</taxon>
        <taxon>Sphingobacteriaceae</taxon>
        <taxon>Pedobacter</taxon>
    </lineage>
</organism>
<protein>
    <submittedName>
        <fullName evidence="4">Leucine-rich repeat domain-containing protein</fullName>
    </submittedName>
</protein>
<keyword evidence="3" id="KW-0812">Transmembrane</keyword>
<dbReference type="Proteomes" id="UP001336835">
    <property type="component" value="Unassembled WGS sequence"/>
</dbReference>
<keyword evidence="1" id="KW-0433">Leucine-rich repeat</keyword>
<reference evidence="4 5" key="1">
    <citation type="submission" date="2024-01" db="EMBL/GenBank/DDBJ databases">
        <title>Pedobacter sp. nov., isolated from fresh soil.</title>
        <authorList>
            <person name="Le N.T.T."/>
        </authorList>
    </citation>
    <scope>NUCLEOTIDE SEQUENCE [LARGE SCALE GENOMIC DNA]</scope>
    <source>
        <strain evidence="4 5">KR3-3</strain>
    </source>
</reference>
<evidence type="ECO:0000313" key="4">
    <source>
        <dbReference type="EMBL" id="MEE1944177.1"/>
    </source>
</evidence>
<dbReference type="Gene3D" id="3.80.10.10">
    <property type="entry name" value="Ribonuclease Inhibitor"/>
    <property type="match status" value="2"/>
</dbReference>
<dbReference type="InterPro" id="IPR001611">
    <property type="entry name" value="Leu-rich_rpt"/>
</dbReference>
<dbReference type="SMART" id="SM00365">
    <property type="entry name" value="LRR_SD22"/>
    <property type="match status" value="5"/>
</dbReference>
<dbReference type="RefSeq" id="WP_330106552.1">
    <property type="nucleotide sequence ID" value="NZ_JAZDQT010000001.1"/>
</dbReference>
<evidence type="ECO:0000256" key="3">
    <source>
        <dbReference type="SAM" id="Phobius"/>
    </source>
</evidence>
<dbReference type="EMBL" id="JAZDQT010000001">
    <property type="protein sequence ID" value="MEE1944177.1"/>
    <property type="molecule type" value="Genomic_DNA"/>
</dbReference>
<evidence type="ECO:0000313" key="5">
    <source>
        <dbReference type="Proteomes" id="UP001336835"/>
    </source>
</evidence>